<organism evidence="3 4">
    <name type="scientific">Myroides guanonis</name>
    <dbReference type="NCBI Taxonomy" id="1150112"/>
    <lineage>
        <taxon>Bacteria</taxon>
        <taxon>Pseudomonadati</taxon>
        <taxon>Bacteroidota</taxon>
        <taxon>Flavobacteriia</taxon>
        <taxon>Flavobacteriales</taxon>
        <taxon>Flavobacteriaceae</taxon>
        <taxon>Myroides</taxon>
    </lineage>
</organism>
<feature type="domain" description="SseB protein N-terminal" evidence="1">
    <location>
        <begin position="24"/>
        <end position="134"/>
    </location>
</feature>
<keyword evidence="4" id="KW-1185">Reference proteome</keyword>
<dbReference type="InterPro" id="IPR027945">
    <property type="entry name" value="SseB_C"/>
</dbReference>
<evidence type="ECO:0000259" key="1">
    <source>
        <dbReference type="Pfam" id="PF07179"/>
    </source>
</evidence>
<dbReference type="STRING" id="1150112.SAMN04487893_11625"/>
<evidence type="ECO:0000313" key="4">
    <source>
        <dbReference type="Proteomes" id="UP000243887"/>
    </source>
</evidence>
<dbReference type="RefSeq" id="WP_090680783.1">
    <property type="nucleotide sequence ID" value="NZ_FORU01000016.1"/>
</dbReference>
<dbReference type="OrthoDB" id="768046at2"/>
<dbReference type="AlphaFoldDB" id="A0A1I3U6V3"/>
<accession>A0A1I3U6V3</accession>
<reference evidence="4" key="1">
    <citation type="submission" date="2016-10" db="EMBL/GenBank/DDBJ databases">
        <authorList>
            <person name="Varghese N."/>
            <person name="Submissions S."/>
        </authorList>
    </citation>
    <scope>NUCLEOTIDE SEQUENCE [LARGE SCALE GENOMIC DNA]</scope>
    <source>
        <strain evidence="4">DSM 26542</strain>
    </source>
</reference>
<proteinExistence type="predicted"/>
<feature type="domain" description="SseB protein C-terminal" evidence="2">
    <location>
        <begin position="154"/>
        <end position="258"/>
    </location>
</feature>
<dbReference type="EMBL" id="FORU01000016">
    <property type="protein sequence ID" value="SFJ78309.1"/>
    <property type="molecule type" value="Genomic_DNA"/>
</dbReference>
<evidence type="ECO:0000313" key="3">
    <source>
        <dbReference type="EMBL" id="SFJ78309.1"/>
    </source>
</evidence>
<dbReference type="InterPro" id="IPR009839">
    <property type="entry name" value="SseB_N"/>
</dbReference>
<sequence>MALFNKNKKSTFNKNIINNNISLAKVIEKATDEPEFREIFYKRFLKENIYVIVQKDKNSTKNTSLESSPIVVLQNNNIPVFTEPERIFEHNAIGDEVDYIKVIGRSFLEMVVGETVIVNPFSNANKTLVPAEISDMLNGTIFNRISTNQKTKIQMDVMIGHPKVHPKEFIESLIPFLNKNQDINKAYLGWTFNPKIDKNPHYIIALDLTTNNCSQYANEIALIAKQYQSEDDILDIIQLEEGGTFSEFFYKQSSPFYIKENK</sequence>
<dbReference type="Proteomes" id="UP000243887">
    <property type="component" value="Unassembled WGS sequence"/>
</dbReference>
<dbReference type="Pfam" id="PF14581">
    <property type="entry name" value="SseB_C"/>
    <property type="match status" value="1"/>
</dbReference>
<protein>
    <submittedName>
        <fullName evidence="3">SseB protein N-terminal domain-containing protein</fullName>
    </submittedName>
</protein>
<evidence type="ECO:0000259" key="2">
    <source>
        <dbReference type="Pfam" id="PF14581"/>
    </source>
</evidence>
<dbReference type="Pfam" id="PF07179">
    <property type="entry name" value="SseB"/>
    <property type="match status" value="1"/>
</dbReference>
<gene>
    <name evidence="3" type="ORF">SAMN04487893_11625</name>
</gene>
<name>A0A1I3U6V3_9FLAO</name>